<keyword evidence="1" id="KW-0614">Plasmid</keyword>
<sequence>MTISTSQSRVTVGTYCNKRHDNIPKIFLDKLGVSVNRSTIPSEIVHFRNRVCNVTNCQKELERPTHQNVAQRQSVLVPLFLLLSQVRLAGNPGAEGCKNPAFISSKDLTDSAPLVPVNHDNTPNSISVIREQAANVVHEIEQLIIRYDPLTFPSAYALPVNLERERLKQIERIPRHVVYEKRTSPAAPEPVDILVEKIDFSCIEEMNNLTVADIFRQIGKTLSSPIKELVKDIEVLHYSRYGRCPTAGENERIISIASGVDKTISFVTGFIPGCQPLIITQRLGGKLFEMFGDAIDNKELNKDDVLDVDEQLLTLGRSIADYAPRGHDGNVIENKLEIPRGMNFKNNKIVVNINGIDRDVLYENNKVKANYKGRYEEISYSYNSGEWYRVRKGKSIIGYISGDKTPGGFMLSRKKNGWDIYKRVDSETGQLYSKSYVLSKRGKLIPFRVIKSEIRRYQDERELYLKNACEINIHRAKRSPCTISGTVNSLGLVEQKGFAGKLYRADKRSPDELSSTDVFGPSGDFTAIEKMRAEGEALIVSESLEGVLRYISSQGETYHLYEISADDVRGCSLRGNINGNSEGVKKYLSVAPEKGGDIDWGYETNGAIFLFEAHVYPEDITIEKVKYLGTNHDAEFKNKIQSLEHGSWKNYM</sequence>
<geneLocation type="plasmid" evidence="1">
    <name>plasmindB</name>
</geneLocation>
<accession>A0AAU7U3Q7</accession>
<dbReference type="AlphaFoldDB" id="A0AAU7U3Q7"/>
<evidence type="ECO:0000313" key="1">
    <source>
        <dbReference type="EMBL" id="XBV47484.1"/>
    </source>
</evidence>
<dbReference type="RefSeq" id="WP_350262513.1">
    <property type="nucleotide sequence ID" value="NZ_CP158294.1"/>
</dbReference>
<gene>
    <name evidence="1" type="ORF">AAF463_24475</name>
</gene>
<proteinExistence type="predicted"/>
<organism evidence="1">
    <name type="scientific">Pantoea sp. BJ2</name>
    <dbReference type="NCBI Taxonomy" id="3141322"/>
    <lineage>
        <taxon>Bacteria</taxon>
        <taxon>Pseudomonadati</taxon>
        <taxon>Pseudomonadota</taxon>
        <taxon>Gammaproteobacteria</taxon>
        <taxon>Enterobacterales</taxon>
        <taxon>Erwiniaceae</taxon>
        <taxon>Pantoea</taxon>
    </lineage>
</organism>
<protein>
    <submittedName>
        <fullName evidence="1">Uncharacterized protein</fullName>
    </submittedName>
</protein>
<name>A0AAU7U3Q7_9GAMM</name>
<reference evidence="1" key="1">
    <citation type="submission" date="2024-06" db="EMBL/GenBank/DDBJ databases">
        <title>Multiomics insights into the TNT degradation mechanism by Pantoea sp. BJ2 isolated from an ammunition destruction site.</title>
        <authorList>
            <person name="Luo J."/>
        </authorList>
    </citation>
    <scope>NUCLEOTIDE SEQUENCE</scope>
    <source>
        <strain evidence="1">BJ2</strain>
        <plasmid evidence="1">plasmindB</plasmid>
    </source>
</reference>
<dbReference type="EMBL" id="CP158294">
    <property type="protein sequence ID" value="XBV47484.1"/>
    <property type="molecule type" value="Genomic_DNA"/>
</dbReference>